<feature type="transmembrane region" description="Helical" evidence="12">
    <location>
        <begin position="265"/>
        <end position="285"/>
    </location>
</feature>
<dbReference type="GO" id="GO:0003677">
    <property type="term" value="F:DNA binding"/>
    <property type="evidence" value="ECO:0007669"/>
    <property type="project" value="UniProtKB-KW"/>
</dbReference>
<dbReference type="InterPro" id="IPR001289">
    <property type="entry name" value="NFYA"/>
</dbReference>
<accession>A0A498SMD3</accession>
<evidence type="ECO:0000256" key="9">
    <source>
        <dbReference type="ARBA" id="ARBA00023163"/>
    </source>
</evidence>
<dbReference type="PROSITE" id="PS51152">
    <property type="entry name" value="NFYA_HAP2_2"/>
    <property type="match status" value="1"/>
</dbReference>
<evidence type="ECO:0000256" key="10">
    <source>
        <dbReference type="ARBA" id="ARBA00023242"/>
    </source>
</evidence>
<dbReference type="Proteomes" id="UP000276991">
    <property type="component" value="Unassembled WGS sequence"/>
</dbReference>
<evidence type="ECO:0000256" key="3">
    <source>
        <dbReference type="ARBA" id="ARBA00022692"/>
    </source>
</evidence>
<dbReference type="PRINTS" id="PR00616">
    <property type="entry name" value="CCAATSUBUNTB"/>
</dbReference>
<sequence length="720" mass="80603">MRGRAWIIIDWEVVTRGLFCIAMALIDLRHFRPIAYLTKMTNVTATDGMFLRSTFVRGITGFFTWTALLITSYQIYQHLRWYTCPVEQRWIVRILFIVPMYSLDSWLSLLFLSNNVYVYFNAIRDCYEAFVIYSFLSLCYEYLGGESNIMAEIRGKPIRPITYYTCTCCLAGKQYTIEFLRFCKQATLQFCIIKPIMATLTVILMMMGKYEDGNWNGDQGYLYITIVYNVSISLALYGLFLFYTATRDLLSPYQPVLKFLTVKSVIFLSFWQGFLLAVLGSTSAIDPVYDAEGHEVISRGTIAAAWQNLFICLEMFFAAVALKYAFSISAYIDPSTGMNGSVGGRPVTLQSISSSLKETMNPKDIMQDAIHNFHPQYQQYTQHSNPTRPVSTKTFPGFFFEVNAAGTTEMTPGDERRLAGSSGGQMGGGYSSMAYTGANGEVIDCDWTARMVPANQPTCNASSANEMNDDSTSTQQYVVASDSQPTSTSSFPQYQPCQVQVVNLATDLDTAVNGNDQKSYILVPNAQQTFQLNGNSLQVLPSNVQVISLNDVASYITVPSSPSISVSEQNQQPSTSSPIVSSPFLFTDAKGIDISNVVQLLTTQGASNGPLVVKPDEEPLYVNAKQYNRILKRRAARAKLESEGRIPKERRKYLHESRHKHALTRVRGEGGKFDRGSRSSPVPDSSQQQRLTEQVRTVFRPAYIDCGPSKNLKSPNMDQR</sequence>
<keyword evidence="6" id="KW-0238">DNA-binding</keyword>
<keyword evidence="10" id="KW-0539">Nucleus</keyword>
<dbReference type="STRING" id="6277.A0A498SMD3"/>
<dbReference type="EMBL" id="UPTC01002107">
    <property type="protein sequence ID" value="VBB33052.1"/>
    <property type="molecule type" value="Genomic_DNA"/>
</dbReference>
<dbReference type="SMART" id="SM01417">
    <property type="entry name" value="Solute_trans_a"/>
    <property type="match status" value="1"/>
</dbReference>
<dbReference type="PANTHER" id="PTHR23423">
    <property type="entry name" value="ORGANIC SOLUTE TRANSPORTER-RELATED"/>
    <property type="match status" value="1"/>
</dbReference>
<name>A0A498SMD3_ACAVI</name>
<organism evidence="13 14">
    <name type="scientific">Acanthocheilonema viteae</name>
    <name type="common">Filarial nematode worm</name>
    <name type="synonym">Dipetalonema viteae</name>
    <dbReference type="NCBI Taxonomy" id="6277"/>
    <lineage>
        <taxon>Eukaryota</taxon>
        <taxon>Metazoa</taxon>
        <taxon>Ecdysozoa</taxon>
        <taxon>Nematoda</taxon>
        <taxon>Chromadorea</taxon>
        <taxon>Rhabditida</taxon>
        <taxon>Spirurina</taxon>
        <taxon>Spiruromorpha</taxon>
        <taxon>Filarioidea</taxon>
        <taxon>Onchocercidae</taxon>
        <taxon>Acanthocheilonema</taxon>
    </lineage>
</organism>
<keyword evidence="3 12" id="KW-0812">Transmembrane</keyword>
<evidence type="ECO:0000256" key="7">
    <source>
        <dbReference type="ARBA" id="ARBA00023136"/>
    </source>
</evidence>
<feature type="transmembrane region" description="Helical" evidence="12">
    <location>
        <begin position="90"/>
        <end position="112"/>
    </location>
</feature>
<dbReference type="GO" id="GO:0016020">
    <property type="term" value="C:membrane"/>
    <property type="evidence" value="ECO:0007669"/>
    <property type="project" value="UniProtKB-SubCell"/>
</dbReference>
<keyword evidence="9" id="KW-0804">Transcription</keyword>
<evidence type="ECO:0000256" key="6">
    <source>
        <dbReference type="ARBA" id="ARBA00023125"/>
    </source>
</evidence>
<dbReference type="AlphaFoldDB" id="A0A498SMD3"/>
<evidence type="ECO:0000256" key="5">
    <source>
        <dbReference type="ARBA" id="ARBA00023015"/>
    </source>
</evidence>
<dbReference type="PROSITE" id="PS00686">
    <property type="entry name" value="NFYA_HAP2_1"/>
    <property type="match status" value="1"/>
</dbReference>
<feature type="region of interest" description="Disordered" evidence="11">
    <location>
        <begin position="663"/>
        <end position="720"/>
    </location>
</feature>
<evidence type="ECO:0000256" key="2">
    <source>
        <dbReference type="ARBA" id="ARBA00004141"/>
    </source>
</evidence>
<dbReference type="InterPro" id="IPR018362">
    <property type="entry name" value="CCAAT-binding_factor_CS"/>
</dbReference>
<feature type="compositionally biased region" description="Polar residues" evidence="11">
    <location>
        <begin position="711"/>
        <end position="720"/>
    </location>
</feature>
<evidence type="ECO:0000256" key="12">
    <source>
        <dbReference type="SAM" id="Phobius"/>
    </source>
</evidence>
<keyword evidence="5" id="KW-0805">Transcription regulation</keyword>
<evidence type="ECO:0000256" key="1">
    <source>
        <dbReference type="ARBA" id="ARBA00004123"/>
    </source>
</evidence>
<feature type="compositionally biased region" description="Basic and acidic residues" evidence="11">
    <location>
        <begin position="666"/>
        <end position="677"/>
    </location>
</feature>
<dbReference type="GO" id="GO:0003700">
    <property type="term" value="F:DNA-binding transcription factor activity"/>
    <property type="evidence" value="ECO:0007669"/>
    <property type="project" value="InterPro"/>
</dbReference>
<evidence type="ECO:0000256" key="11">
    <source>
        <dbReference type="SAM" id="MobiDB-lite"/>
    </source>
</evidence>
<keyword evidence="7 12" id="KW-0472">Membrane</keyword>
<comment type="subcellular location">
    <subcellularLocation>
        <location evidence="2">Membrane</location>
        <topology evidence="2">Multi-pass membrane protein</topology>
    </subcellularLocation>
    <subcellularLocation>
        <location evidence="1">Nucleus</location>
    </subcellularLocation>
</comment>
<dbReference type="Gene3D" id="6.10.250.2430">
    <property type="match status" value="1"/>
</dbReference>
<protein>
    <recommendedName>
        <fullName evidence="15">Nuclear transcription factor Y subunit</fullName>
    </recommendedName>
</protein>
<dbReference type="InterPro" id="IPR005178">
    <property type="entry name" value="Ostalpha/TMEM184C"/>
</dbReference>
<proteinExistence type="predicted"/>
<reference evidence="13 14" key="1">
    <citation type="submission" date="2018-08" db="EMBL/GenBank/DDBJ databases">
        <authorList>
            <person name="Laetsch R D."/>
            <person name="Stevens L."/>
            <person name="Kumar S."/>
            <person name="Blaxter L. M."/>
        </authorList>
    </citation>
    <scope>NUCLEOTIDE SEQUENCE [LARGE SCALE GENOMIC DNA]</scope>
</reference>
<keyword evidence="8" id="KW-0010">Activator</keyword>
<gene>
    <name evidence="13" type="ORF">NAV_LOCUS7843</name>
</gene>
<keyword evidence="14" id="KW-1185">Reference proteome</keyword>
<evidence type="ECO:0000313" key="14">
    <source>
        <dbReference type="Proteomes" id="UP000276991"/>
    </source>
</evidence>
<feature type="transmembrane region" description="Helical" evidence="12">
    <location>
        <begin position="220"/>
        <end position="244"/>
    </location>
</feature>
<feature type="compositionally biased region" description="Polar residues" evidence="11">
    <location>
        <begin position="678"/>
        <end position="695"/>
    </location>
</feature>
<evidence type="ECO:0000256" key="4">
    <source>
        <dbReference type="ARBA" id="ARBA00022989"/>
    </source>
</evidence>
<feature type="transmembrane region" description="Helical" evidence="12">
    <location>
        <begin position="186"/>
        <end position="208"/>
    </location>
</feature>
<evidence type="ECO:0000313" key="13">
    <source>
        <dbReference type="EMBL" id="VBB33052.1"/>
    </source>
</evidence>
<evidence type="ECO:0000256" key="8">
    <source>
        <dbReference type="ARBA" id="ARBA00023159"/>
    </source>
</evidence>
<dbReference type="Pfam" id="PF02045">
    <property type="entry name" value="CBFB_NFYA"/>
    <property type="match status" value="1"/>
</dbReference>
<dbReference type="SMART" id="SM00521">
    <property type="entry name" value="CBF"/>
    <property type="match status" value="1"/>
</dbReference>
<keyword evidence="4 12" id="KW-1133">Transmembrane helix</keyword>
<evidence type="ECO:0008006" key="15">
    <source>
        <dbReference type="Google" id="ProtNLM"/>
    </source>
</evidence>
<feature type="transmembrane region" description="Helical" evidence="12">
    <location>
        <begin position="49"/>
        <end position="70"/>
    </location>
</feature>
<dbReference type="GO" id="GO:0016602">
    <property type="term" value="C:CCAAT-binding factor complex"/>
    <property type="evidence" value="ECO:0007669"/>
    <property type="project" value="InterPro"/>
</dbReference>
<dbReference type="OrthoDB" id="5348404at2759"/>
<dbReference type="Pfam" id="PF03619">
    <property type="entry name" value="Solute_trans_a"/>
    <property type="match status" value="1"/>
</dbReference>